<evidence type="ECO:0000256" key="6">
    <source>
        <dbReference type="ARBA" id="ARBA00022969"/>
    </source>
</evidence>
<dbReference type="InterPro" id="IPR011105">
    <property type="entry name" value="Cell_wall_hydrolase_SleB"/>
</dbReference>
<evidence type="ECO:0000256" key="2">
    <source>
        <dbReference type="ARBA" id="ARBA00018364"/>
    </source>
</evidence>
<feature type="compositionally biased region" description="Polar residues" evidence="9">
    <location>
        <begin position="126"/>
        <end position="135"/>
    </location>
</feature>
<dbReference type="Pfam" id="PF01471">
    <property type="entry name" value="PG_binding_1"/>
    <property type="match status" value="1"/>
</dbReference>
<evidence type="ECO:0000256" key="1">
    <source>
        <dbReference type="ARBA" id="ARBA00007010"/>
    </source>
</evidence>
<sequence>MIKAKRAISAWALVLAAWMAAGMSLPTAATQAFTARNLIYGSTGYDVDELQGRLHLLGYYWGRIDGIFGWKTYWAVRTFQYNFGLPVTGEVDMRTKIMLVKATPNWNSKMDFPAGASGSSSGNSGQPATASDTGGTLISGDGFTHGMDNLSASDLNLMAHVVYGEARGEPFEGQVAVAAVILNRLHDPKFPKSIPAIVYQPGAFDCVNDGQINLQPNREAMQAVIDAVNGWDPTHGALYYFNPAKTSNAWMWAQPELVTIGHHIFTA</sequence>
<dbReference type="EMBL" id="JASGCB010000024">
    <property type="protein sequence ID" value="MDI9260843.1"/>
    <property type="molecule type" value="Genomic_DNA"/>
</dbReference>
<evidence type="ECO:0000256" key="9">
    <source>
        <dbReference type="SAM" id="MobiDB-lite"/>
    </source>
</evidence>
<evidence type="ECO:0000256" key="8">
    <source>
        <dbReference type="NCBIfam" id="TIGR02869"/>
    </source>
</evidence>
<evidence type="ECO:0000256" key="4">
    <source>
        <dbReference type="ARBA" id="ARBA00022729"/>
    </source>
</evidence>
<keyword evidence="7" id="KW-0961">Cell wall biogenesis/degradation</keyword>
<feature type="signal peptide" evidence="10">
    <location>
        <begin position="1"/>
        <end position="28"/>
    </location>
</feature>
<dbReference type="Gene3D" id="1.10.10.2520">
    <property type="entry name" value="Cell wall hydrolase SleB, domain 1"/>
    <property type="match status" value="1"/>
</dbReference>
<feature type="compositionally biased region" description="Low complexity" evidence="9">
    <location>
        <begin position="114"/>
        <end position="125"/>
    </location>
</feature>
<reference evidence="13 14" key="1">
    <citation type="submission" date="2023-04" db="EMBL/GenBank/DDBJ databases">
        <title>A. sendaiensis sub sp. chiapanensis a novel subspecie with specific adaptation in bacterial cell wall isolated from an active volcano.</title>
        <authorList>
            <person name="Alvarez Gutierrez P.E."/>
            <person name="Ortiz Cortes L.Y."/>
        </authorList>
    </citation>
    <scope>NUCLEOTIDE SEQUENCE [LARGE SCALE GENOMIC DNA]</scope>
    <source>
        <strain evidence="13 14">PA2</strain>
    </source>
</reference>
<evidence type="ECO:0000259" key="12">
    <source>
        <dbReference type="Pfam" id="PF07486"/>
    </source>
</evidence>
<protein>
    <recommendedName>
        <fullName evidence="2 8">Spore cortex-lytic enzyme</fullName>
    </recommendedName>
</protein>
<accession>A0ABT6Y0I8</accession>
<feature type="domain" description="Cell wall hydrolase SleB" evidence="12">
    <location>
        <begin position="168"/>
        <end position="265"/>
    </location>
</feature>
<organism evidence="13 14">
    <name type="scientific">Alicyclobacillus sendaiensis PA2</name>
    <dbReference type="NCBI Taxonomy" id="3029425"/>
    <lineage>
        <taxon>Bacteria</taxon>
        <taxon>Bacillati</taxon>
        <taxon>Bacillota</taxon>
        <taxon>Bacilli</taxon>
        <taxon>Bacillales</taxon>
        <taxon>Alicyclobacillaceae</taxon>
        <taxon>Alicyclobacillus</taxon>
    </lineage>
</organism>
<evidence type="ECO:0000256" key="10">
    <source>
        <dbReference type="SAM" id="SignalP"/>
    </source>
</evidence>
<evidence type="ECO:0000313" key="13">
    <source>
        <dbReference type="EMBL" id="MDI9260843.1"/>
    </source>
</evidence>
<proteinExistence type="inferred from homology"/>
<dbReference type="Proteomes" id="UP001529245">
    <property type="component" value="Unassembled WGS sequence"/>
</dbReference>
<gene>
    <name evidence="13" type="primary">sleB</name>
    <name evidence="13" type="ORF">QID03_11770</name>
</gene>
<dbReference type="InterPro" id="IPR042047">
    <property type="entry name" value="SleB_dom1"/>
</dbReference>
<evidence type="ECO:0000259" key="11">
    <source>
        <dbReference type="Pfam" id="PF01471"/>
    </source>
</evidence>
<dbReference type="Pfam" id="PF07486">
    <property type="entry name" value="Hydrolase_2"/>
    <property type="match status" value="1"/>
</dbReference>
<dbReference type="Gene3D" id="1.10.101.10">
    <property type="entry name" value="PGBD-like superfamily/PGBD"/>
    <property type="match status" value="1"/>
</dbReference>
<keyword evidence="14" id="KW-1185">Reference proteome</keyword>
<dbReference type="SUPFAM" id="SSF47090">
    <property type="entry name" value="PGBD-like"/>
    <property type="match status" value="1"/>
</dbReference>
<dbReference type="NCBIfam" id="TIGR02869">
    <property type="entry name" value="spore_SleB"/>
    <property type="match status" value="1"/>
</dbReference>
<dbReference type="RefSeq" id="WP_283204276.1">
    <property type="nucleotide sequence ID" value="NZ_JASGCB010000024.1"/>
</dbReference>
<feature type="domain" description="Peptidoglycan binding-like" evidence="11">
    <location>
        <begin position="44"/>
        <end position="96"/>
    </location>
</feature>
<evidence type="ECO:0000256" key="3">
    <source>
        <dbReference type="ARBA" id="ARBA00022544"/>
    </source>
</evidence>
<dbReference type="InterPro" id="IPR036365">
    <property type="entry name" value="PGBD-like_sf"/>
</dbReference>
<keyword evidence="6" id="KW-0749">Sporulation</keyword>
<feature type="chain" id="PRO_5047373729" description="Spore cortex-lytic enzyme" evidence="10">
    <location>
        <begin position="29"/>
        <end position="267"/>
    </location>
</feature>
<evidence type="ECO:0000256" key="5">
    <source>
        <dbReference type="ARBA" id="ARBA00022801"/>
    </source>
</evidence>
<dbReference type="Gene3D" id="6.20.240.60">
    <property type="match status" value="1"/>
</dbReference>
<keyword evidence="3" id="KW-0309">Germination</keyword>
<comment type="similarity">
    <text evidence="1">Belongs to the SleB family.</text>
</comment>
<evidence type="ECO:0000256" key="7">
    <source>
        <dbReference type="ARBA" id="ARBA00023316"/>
    </source>
</evidence>
<feature type="region of interest" description="Disordered" evidence="9">
    <location>
        <begin position="112"/>
        <end position="135"/>
    </location>
</feature>
<keyword evidence="4 10" id="KW-0732">Signal</keyword>
<dbReference type="InterPro" id="IPR036366">
    <property type="entry name" value="PGBDSf"/>
</dbReference>
<comment type="caution">
    <text evidence="13">The sequence shown here is derived from an EMBL/GenBank/DDBJ whole genome shotgun (WGS) entry which is preliminary data.</text>
</comment>
<dbReference type="InterPro" id="IPR014224">
    <property type="entry name" value="Spore_cortex_SleB"/>
</dbReference>
<dbReference type="InterPro" id="IPR002477">
    <property type="entry name" value="Peptidoglycan-bd-like"/>
</dbReference>
<keyword evidence="5" id="KW-0378">Hydrolase</keyword>
<name>A0ABT6Y0I8_ALISE</name>
<evidence type="ECO:0000313" key="14">
    <source>
        <dbReference type="Proteomes" id="UP001529245"/>
    </source>
</evidence>